<dbReference type="PANTHER" id="PTHR33677">
    <property type="entry name" value="TRANSCRIPTIONAL REPRESSOR FRMR-RELATED"/>
    <property type="match status" value="1"/>
</dbReference>
<gene>
    <name evidence="2" type="ORF">M8523_06670</name>
</gene>
<organism evidence="2 3">
    <name type="scientific">Lichenifustis flavocetrariae</name>
    <dbReference type="NCBI Taxonomy" id="2949735"/>
    <lineage>
        <taxon>Bacteria</taxon>
        <taxon>Pseudomonadati</taxon>
        <taxon>Pseudomonadota</taxon>
        <taxon>Alphaproteobacteria</taxon>
        <taxon>Hyphomicrobiales</taxon>
        <taxon>Lichenihabitantaceae</taxon>
        <taxon>Lichenifustis</taxon>
    </lineage>
</organism>
<dbReference type="GO" id="GO:0045892">
    <property type="term" value="P:negative regulation of DNA-templated transcription"/>
    <property type="evidence" value="ECO:0007669"/>
    <property type="project" value="UniProtKB-ARBA"/>
</dbReference>
<protein>
    <submittedName>
        <fullName evidence="2">Metal-sensing transcriptional repressor</fullName>
    </submittedName>
</protein>
<dbReference type="GO" id="GO:0046872">
    <property type="term" value="F:metal ion binding"/>
    <property type="evidence" value="ECO:0007669"/>
    <property type="project" value="InterPro"/>
</dbReference>
<sequence length="101" mass="10868">MDIGAGTNNKREAAEKVAIIQRLARIEGQVRGLKQMAEGERRTLDQIQQVNAVVAALREVALLSISQEVKAQLAGMAASPAESGGDVQNLVELLRSTFRLV</sequence>
<keyword evidence="3" id="KW-1185">Reference proteome</keyword>
<reference evidence="2" key="1">
    <citation type="submission" date="2022-05" db="EMBL/GenBank/DDBJ databases">
        <authorList>
            <person name="Pankratov T."/>
        </authorList>
    </citation>
    <scope>NUCLEOTIDE SEQUENCE</scope>
    <source>
        <strain evidence="2">BP6-180914</strain>
    </source>
</reference>
<evidence type="ECO:0000313" key="3">
    <source>
        <dbReference type="Proteomes" id="UP001165667"/>
    </source>
</evidence>
<accession>A0AA41YZI2</accession>
<dbReference type="AlphaFoldDB" id="A0AA41YZI2"/>
<evidence type="ECO:0000256" key="1">
    <source>
        <dbReference type="ARBA" id="ARBA00005260"/>
    </source>
</evidence>
<name>A0AA41YZI2_9HYPH</name>
<dbReference type="InterPro" id="IPR038390">
    <property type="entry name" value="Metal_Tscrpt_repr_sf"/>
</dbReference>
<dbReference type="EMBL" id="JAMOIM010000003">
    <property type="protein sequence ID" value="MCW6507705.1"/>
    <property type="molecule type" value="Genomic_DNA"/>
</dbReference>
<dbReference type="Gene3D" id="1.20.58.1000">
    <property type="entry name" value="Metal-sensitive repressor, helix protomer"/>
    <property type="match status" value="1"/>
</dbReference>
<evidence type="ECO:0000313" key="2">
    <source>
        <dbReference type="EMBL" id="MCW6507705.1"/>
    </source>
</evidence>
<dbReference type="InterPro" id="IPR003735">
    <property type="entry name" value="Metal_Tscrpt_repr"/>
</dbReference>
<comment type="similarity">
    <text evidence="1">Belongs to the FrmR/RcnR family.</text>
</comment>
<dbReference type="Pfam" id="PF02583">
    <property type="entry name" value="Trns_repr_metal"/>
    <property type="match status" value="1"/>
</dbReference>
<dbReference type="RefSeq" id="WP_282584066.1">
    <property type="nucleotide sequence ID" value="NZ_JAMOIM010000003.1"/>
</dbReference>
<comment type="caution">
    <text evidence="2">The sequence shown here is derived from an EMBL/GenBank/DDBJ whole genome shotgun (WGS) entry which is preliminary data.</text>
</comment>
<proteinExistence type="inferred from homology"/>
<dbReference type="PANTHER" id="PTHR33677:SF5">
    <property type="entry name" value="TRANSCRIPTIONAL REPRESSOR FRMR"/>
    <property type="match status" value="1"/>
</dbReference>
<dbReference type="GO" id="GO:0003677">
    <property type="term" value="F:DNA binding"/>
    <property type="evidence" value="ECO:0007669"/>
    <property type="project" value="InterPro"/>
</dbReference>
<dbReference type="Proteomes" id="UP001165667">
    <property type="component" value="Unassembled WGS sequence"/>
</dbReference>